<accession>A0A1I7SGC0</accession>
<evidence type="ECO:0000259" key="2">
    <source>
        <dbReference type="PROSITE" id="PS50878"/>
    </source>
</evidence>
<dbReference type="PANTHER" id="PTHR35450:SF2">
    <property type="entry name" value="REVERSE TRANSCRIPTASE DOMAIN-CONTAINING PROTEIN"/>
    <property type="match status" value="1"/>
</dbReference>
<dbReference type="PROSITE" id="PS50878">
    <property type="entry name" value="RT_POL"/>
    <property type="match status" value="1"/>
</dbReference>
<dbReference type="eggNOG" id="KOG1075">
    <property type="taxonomic scope" value="Eukaryota"/>
</dbReference>
<feature type="domain" description="Reverse transcriptase" evidence="2">
    <location>
        <begin position="571"/>
        <end position="833"/>
    </location>
</feature>
<dbReference type="Gene3D" id="3.30.70.270">
    <property type="match status" value="1"/>
</dbReference>
<reference evidence="6" key="1">
    <citation type="submission" date="2016-11" db="UniProtKB">
        <authorList>
            <consortium name="WormBaseParasite"/>
        </authorList>
    </citation>
    <scope>IDENTIFICATION</scope>
</reference>
<dbReference type="SUPFAM" id="SSF56672">
    <property type="entry name" value="DNA/RNA polymerases"/>
    <property type="match status" value="1"/>
</dbReference>
<sequence length="1281" mass="145522">MTCNNAVVFPPADGNPAGTADRNFAIRFPSSEPPGPSGIRPSEPLDGRTGIGDVEHAQAGNGGFLVDVLEYKEAHRYGSKCEFCYVQTKGTVCSKPRTDAWLKCEILFLLHHAYTANQNKSIELAESAFRRAGITRRSKATIAKRWSLIQRGKGTDYKEYWDEYFEKFRYECNPTPIVRRKRNRLAAGLQSPSSVPNGYEFERKRTCETPLDTKASSLPLICNLLTGIVGVENVEENMSVECTEPKELSGTANSSVPGLAEGVYERRHNNVNEPAAGCPQDVPVANNLIDSPTTNDRLEAEFKAQLDRAERSYMRRRLPRLKNLSPDERMWIGTTVERLRLETVSEPVCEQWRLANAGLYAAIRSIAVMRPLDAAREAHKTWLLNMKMTERKLRQQIGWVETTRRTKNEARTERQEIVYRKVAKLRRERFPEMDLDSVSVHLKRKLELLKGRIQVRTAERLRRDTREAAGPYGKTALRGQGFAPNVKDATQYWSGLAQPSGQKCSENSAILSDWKELVECNLSSLPDQMEPLVVQGISRASPWKSPGPDGIFNYYWRQDFIVDWLKQLMLDSLRTGHYPWKLSSGRTVLLYKDGDPTKAENYRPITCLNGCFKMINSVVSEVILKRVENTIALPIEQMALRRKVWACVESQIWDQIKQRKLSDRTQKCKVAWVDFSKAYDSLNHDAIKFVIGVLKLPTGINNYLLDSMQNWSTHLELKSSGKVVRGPSYPIKRGVLQGDSLSPTLFVVVTSIIVRHIKTIESSDIQMYMDDIKLYGKDQETLTRLIKELQTVSNKLGLCMNLKKCAILGDDLPEEINGIEHLKESYKYLGVPQREITQVRATMAALEKKILTEVDTSLGAAELSYRQRISRVNSKIAPLVRFVVQSMLVTPRDVLKVYNRLGGIDVEIRRRLVKYEIRYKKSNVARLYLDRKVGGIGFVNLCRIMVEAVAARAVYCRLAPSFNEFQDFLAEQNTSPITAAQTILDKCGINIELSTSTLGDVKKIVRNHYHELWLTAWKNTGLYKRWENDHVDIKRSSLWINRGNLSANNARIGIGIQDNSIFCRGFVGNKCDTKYCRLCGDGIESVSHIVTGCPTHRTNLYIERHDCVARNVYAYLAIRYGIPVPHYTQRVKTIEKNGDQSVELYWNYKFPCTRALEACRPDIVLIDKVSKRTHIIEVAVSWRGRLQEMVDRKVYKYTVNGEYEADGSSRGWNIVRELNDQYGFPVEVYTLVIGAGGEILPCTVKDVERLTGGAATDNLIERMERSAVLGSCRIIKRHLAL</sequence>
<protein>
    <submittedName>
        <fullName evidence="3">(pine wood nematode) hypothetical protein</fullName>
    </submittedName>
    <submittedName>
        <fullName evidence="6">Reverse transcriptase domain-containing protein</fullName>
    </submittedName>
</protein>
<dbReference type="Proteomes" id="UP000582659">
    <property type="component" value="Unassembled WGS sequence"/>
</dbReference>
<reference evidence="3" key="2">
    <citation type="submission" date="2020-09" db="EMBL/GenBank/DDBJ databases">
        <authorList>
            <person name="Kikuchi T."/>
        </authorList>
    </citation>
    <scope>NUCLEOTIDE SEQUENCE</scope>
    <source>
        <strain evidence="3">Ka4C1</strain>
    </source>
</reference>
<evidence type="ECO:0000313" key="6">
    <source>
        <dbReference type="WBParaSite" id="BXY_1208400.1"/>
    </source>
</evidence>
<dbReference type="Pfam" id="PF00078">
    <property type="entry name" value="RVT_1"/>
    <property type="match status" value="1"/>
</dbReference>
<proteinExistence type="predicted"/>
<dbReference type="InterPro" id="IPR000477">
    <property type="entry name" value="RT_dom"/>
</dbReference>
<organism evidence="4 6">
    <name type="scientific">Bursaphelenchus xylophilus</name>
    <name type="common">Pinewood nematode worm</name>
    <name type="synonym">Aphelenchoides xylophilus</name>
    <dbReference type="NCBI Taxonomy" id="6326"/>
    <lineage>
        <taxon>Eukaryota</taxon>
        <taxon>Metazoa</taxon>
        <taxon>Ecdysozoa</taxon>
        <taxon>Nematoda</taxon>
        <taxon>Chromadorea</taxon>
        <taxon>Rhabditida</taxon>
        <taxon>Tylenchina</taxon>
        <taxon>Tylenchomorpha</taxon>
        <taxon>Aphelenchoidea</taxon>
        <taxon>Aphelenchoididae</taxon>
        <taxon>Bursaphelenchus</taxon>
    </lineage>
</organism>
<dbReference type="Proteomes" id="UP000095284">
    <property type="component" value="Unplaced"/>
</dbReference>
<feature type="region of interest" description="Disordered" evidence="1">
    <location>
        <begin position="29"/>
        <end position="50"/>
    </location>
</feature>
<evidence type="ECO:0000313" key="5">
    <source>
        <dbReference type="Proteomes" id="UP000659654"/>
    </source>
</evidence>
<evidence type="ECO:0000256" key="1">
    <source>
        <dbReference type="SAM" id="MobiDB-lite"/>
    </source>
</evidence>
<name>A0A1I7SGC0_BURXY</name>
<dbReference type="Proteomes" id="UP000659654">
    <property type="component" value="Unassembled WGS sequence"/>
</dbReference>
<dbReference type="InterPro" id="IPR043128">
    <property type="entry name" value="Rev_trsase/Diguanyl_cyclase"/>
</dbReference>
<dbReference type="CDD" id="cd01650">
    <property type="entry name" value="RT_nLTR_like"/>
    <property type="match status" value="1"/>
</dbReference>
<dbReference type="OrthoDB" id="5798715at2759"/>
<evidence type="ECO:0000313" key="4">
    <source>
        <dbReference type="Proteomes" id="UP000095284"/>
    </source>
</evidence>
<keyword evidence="5" id="KW-1185">Reference proteome</keyword>
<dbReference type="InterPro" id="IPR043502">
    <property type="entry name" value="DNA/RNA_pol_sf"/>
</dbReference>
<dbReference type="EMBL" id="CAJFCV020000007">
    <property type="protein sequence ID" value="CAG9132672.1"/>
    <property type="molecule type" value="Genomic_DNA"/>
</dbReference>
<dbReference type="PANTHER" id="PTHR35450">
    <property type="entry name" value="REVERSE TRANSCRIPTASE DOMAIN-CONTAINING PROTEIN"/>
    <property type="match status" value="1"/>
</dbReference>
<dbReference type="EMBL" id="CAJFDI010000007">
    <property type="protein sequence ID" value="CAD5235789.1"/>
    <property type="molecule type" value="Genomic_DNA"/>
</dbReference>
<evidence type="ECO:0000313" key="3">
    <source>
        <dbReference type="EMBL" id="CAD5235789.1"/>
    </source>
</evidence>
<gene>
    <name evidence="3" type="ORF">BXYJ_LOCUS15880</name>
</gene>
<dbReference type="WBParaSite" id="BXY_1208400.1">
    <property type="protein sequence ID" value="BXY_1208400.1"/>
    <property type="gene ID" value="BXY_1208400"/>
</dbReference>